<feature type="region of interest" description="Disordered" evidence="1">
    <location>
        <begin position="73"/>
        <end position="106"/>
    </location>
</feature>
<feature type="signal peptide" evidence="2">
    <location>
        <begin position="1"/>
        <end position="28"/>
    </location>
</feature>
<organism evidence="3 4">
    <name type="scientific">Xylophilus rhododendri</name>
    <dbReference type="NCBI Taxonomy" id="2697032"/>
    <lineage>
        <taxon>Bacteria</taxon>
        <taxon>Pseudomonadati</taxon>
        <taxon>Pseudomonadota</taxon>
        <taxon>Betaproteobacteria</taxon>
        <taxon>Burkholderiales</taxon>
        <taxon>Xylophilus</taxon>
    </lineage>
</organism>
<protein>
    <recommendedName>
        <fullName evidence="5">DUF2782 domain-containing protein</fullName>
    </recommendedName>
</protein>
<dbReference type="Proteomes" id="UP000464787">
    <property type="component" value="Chromosome"/>
</dbReference>
<feature type="chain" id="PRO_5032949687" description="DUF2782 domain-containing protein" evidence="2">
    <location>
        <begin position="29"/>
        <end position="112"/>
    </location>
</feature>
<dbReference type="EMBL" id="CP047650">
    <property type="protein sequence ID" value="QHJ00532.1"/>
    <property type="molecule type" value="Genomic_DNA"/>
</dbReference>
<evidence type="ECO:0000256" key="2">
    <source>
        <dbReference type="SAM" id="SignalP"/>
    </source>
</evidence>
<keyword evidence="4" id="KW-1185">Reference proteome</keyword>
<dbReference type="KEGG" id="xyk:GT347_22675"/>
<evidence type="ECO:0008006" key="5">
    <source>
        <dbReference type="Google" id="ProtNLM"/>
    </source>
</evidence>
<feature type="compositionally biased region" description="Basic and acidic residues" evidence="1">
    <location>
        <begin position="76"/>
        <end position="98"/>
    </location>
</feature>
<name>A0A857JBJ2_9BURK</name>
<proteinExistence type="predicted"/>
<gene>
    <name evidence="3" type="ORF">GT347_22675</name>
</gene>
<evidence type="ECO:0000256" key="1">
    <source>
        <dbReference type="SAM" id="MobiDB-lite"/>
    </source>
</evidence>
<sequence length="112" mass="12111">MSALPLLRPAAILAAALAFSLLASDVRAEELVEGPEPRTPRVEQKVEHLHVGDEGTSIDEVRYGGRTQSITVQPRGAKEYDVQPTDGARRRASEREGGDANGGARTWKMIGF</sequence>
<reference evidence="3 4" key="1">
    <citation type="submission" date="2020-01" db="EMBL/GenBank/DDBJ databases">
        <title>Genome sequencing of strain KACC 21265.</title>
        <authorList>
            <person name="Heo J."/>
            <person name="Kim S.-J."/>
            <person name="Kim J.-S."/>
            <person name="Hong S.-B."/>
            <person name="Kwon S.-W."/>
        </authorList>
    </citation>
    <scope>NUCLEOTIDE SEQUENCE [LARGE SCALE GENOMIC DNA]</scope>
    <source>
        <strain evidence="3 4">KACC 21265</strain>
    </source>
</reference>
<evidence type="ECO:0000313" key="4">
    <source>
        <dbReference type="Proteomes" id="UP000464787"/>
    </source>
</evidence>
<accession>A0A857JBJ2</accession>
<dbReference type="AlphaFoldDB" id="A0A857JBJ2"/>
<keyword evidence="2" id="KW-0732">Signal</keyword>
<evidence type="ECO:0000313" key="3">
    <source>
        <dbReference type="EMBL" id="QHJ00532.1"/>
    </source>
</evidence>
<dbReference type="RefSeq" id="WP_160554342.1">
    <property type="nucleotide sequence ID" value="NZ_CP047650.1"/>
</dbReference>